<dbReference type="OrthoDB" id="10336750at2759"/>
<proteinExistence type="predicted"/>
<evidence type="ECO:0000313" key="1">
    <source>
        <dbReference type="EMBL" id="PON56030.1"/>
    </source>
</evidence>
<organism evidence="1 2">
    <name type="scientific">Parasponia andersonii</name>
    <name type="common">Sponia andersonii</name>
    <dbReference type="NCBI Taxonomy" id="3476"/>
    <lineage>
        <taxon>Eukaryota</taxon>
        <taxon>Viridiplantae</taxon>
        <taxon>Streptophyta</taxon>
        <taxon>Embryophyta</taxon>
        <taxon>Tracheophyta</taxon>
        <taxon>Spermatophyta</taxon>
        <taxon>Magnoliopsida</taxon>
        <taxon>eudicotyledons</taxon>
        <taxon>Gunneridae</taxon>
        <taxon>Pentapetalae</taxon>
        <taxon>rosids</taxon>
        <taxon>fabids</taxon>
        <taxon>Rosales</taxon>
        <taxon>Cannabaceae</taxon>
        <taxon>Parasponia</taxon>
    </lineage>
</organism>
<dbReference type="EMBL" id="JXTB01000175">
    <property type="protein sequence ID" value="PON56030.1"/>
    <property type="molecule type" value="Genomic_DNA"/>
</dbReference>
<sequence length="42" mass="4495">MLIALDPILGPMIDQNPMGTYDEPSDPVVQETLDVNVGVILA</sequence>
<dbReference type="Proteomes" id="UP000237105">
    <property type="component" value="Unassembled WGS sequence"/>
</dbReference>
<accession>A0A2P5C4L5</accession>
<gene>
    <name evidence="1" type="ORF">PanWU01x14_183890</name>
</gene>
<reference evidence="2" key="1">
    <citation type="submission" date="2016-06" db="EMBL/GenBank/DDBJ databases">
        <title>Parallel loss of symbiosis genes in relatives of nitrogen-fixing non-legume Parasponia.</title>
        <authorList>
            <person name="Van Velzen R."/>
            <person name="Holmer R."/>
            <person name="Bu F."/>
            <person name="Rutten L."/>
            <person name="Van Zeijl A."/>
            <person name="Liu W."/>
            <person name="Santuari L."/>
            <person name="Cao Q."/>
            <person name="Sharma T."/>
            <person name="Shen D."/>
            <person name="Roswanjaya Y."/>
            <person name="Wardhani T."/>
            <person name="Kalhor M.S."/>
            <person name="Jansen J."/>
            <person name="Van den Hoogen J."/>
            <person name="Gungor B."/>
            <person name="Hartog M."/>
            <person name="Hontelez J."/>
            <person name="Verver J."/>
            <person name="Yang W.-C."/>
            <person name="Schijlen E."/>
            <person name="Repin R."/>
            <person name="Schilthuizen M."/>
            <person name="Schranz E."/>
            <person name="Heidstra R."/>
            <person name="Miyata K."/>
            <person name="Fedorova E."/>
            <person name="Kohlen W."/>
            <person name="Bisseling T."/>
            <person name="Smit S."/>
            <person name="Geurts R."/>
        </authorList>
    </citation>
    <scope>NUCLEOTIDE SEQUENCE [LARGE SCALE GENOMIC DNA]</scope>
    <source>
        <strain evidence="2">cv. WU1-14</strain>
    </source>
</reference>
<evidence type="ECO:0000313" key="2">
    <source>
        <dbReference type="Proteomes" id="UP000237105"/>
    </source>
</evidence>
<dbReference type="AlphaFoldDB" id="A0A2P5C4L5"/>
<protein>
    <submittedName>
        <fullName evidence="1">Uncharacterized protein</fullName>
    </submittedName>
</protein>
<name>A0A2P5C4L5_PARAD</name>
<keyword evidence="2" id="KW-1185">Reference proteome</keyword>
<comment type="caution">
    <text evidence="1">The sequence shown here is derived from an EMBL/GenBank/DDBJ whole genome shotgun (WGS) entry which is preliminary data.</text>
</comment>